<keyword evidence="2" id="KW-1185">Reference proteome</keyword>
<sequence>MQCVRNQRVPLTGEDVARHLRRAVDTCNGERR</sequence>
<gene>
    <name evidence="1" type="ORF">LMG28140_05261</name>
</gene>
<evidence type="ECO:0000313" key="1">
    <source>
        <dbReference type="EMBL" id="CAD6553102.1"/>
    </source>
</evidence>
<dbReference type="Proteomes" id="UP000598032">
    <property type="component" value="Unassembled WGS sequence"/>
</dbReference>
<accession>A0ABN7I9Y7</accession>
<dbReference type="EMBL" id="CAJHCP010000012">
    <property type="protein sequence ID" value="CAD6553102.1"/>
    <property type="molecule type" value="Genomic_DNA"/>
</dbReference>
<name>A0ABN7I9Y7_9BURK</name>
<reference evidence="1 2" key="1">
    <citation type="submission" date="2020-10" db="EMBL/GenBank/DDBJ databases">
        <authorList>
            <person name="Peeters C."/>
        </authorList>
    </citation>
    <scope>NUCLEOTIDE SEQUENCE [LARGE SCALE GENOMIC DNA]</scope>
    <source>
        <strain evidence="1 2">LMG 28140</strain>
    </source>
</reference>
<proteinExistence type="predicted"/>
<organism evidence="1 2">
    <name type="scientific">Paraburkholderia metrosideri</name>
    <dbReference type="NCBI Taxonomy" id="580937"/>
    <lineage>
        <taxon>Bacteria</taxon>
        <taxon>Pseudomonadati</taxon>
        <taxon>Pseudomonadota</taxon>
        <taxon>Betaproteobacteria</taxon>
        <taxon>Burkholderiales</taxon>
        <taxon>Burkholderiaceae</taxon>
        <taxon>Paraburkholderia</taxon>
    </lineage>
</organism>
<protein>
    <submittedName>
        <fullName evidence="1">Uncharacterized protein</fullName>
    </submittedName>
</protein>
<comment type="caution">
    <text evidence="1">The sequence shown here is derived from an EMBL/GenBank/DDBJ whole genome shotgun (WGS) entry which is preliminary data.</text>
</comment>
<evidence type="ECO:0000313" key="2">
    <source>
        <dbReference type="Proteomes" id="UP000598032"/>
    </source>
</evidence>